<dbReference type="UniPathway" id="UPA00034">
    <property type="reaction ID" value="UER00015"/>
</dbReference>
<evidence type="ECO:0000256" key="5">
    <source>
        <dbReference type="ARBA" id="ARBA00022777"/>
    </source>
</evidence>
<gene>
    <name evidence="13" type="primary">thrA</name>
    <name evidence="13" type="ORF">NCTC13315_02275</name>
</gene>
<feature type="domain" description="Aspartokinase ACT" evidence="12">
    <location>
        <begin position="336"/>
        <end position="382"/>
    </location>
</feature>
<dbReference type="GO" id="GO:0004072">
    <property type="term" value="F:aspartate kinase activity"/>
    <property type="evidence" value="ECO:0007669"/>
    <property type="project" value="UniProtKB-EC"/>
</dbReference>
<keyword evidence="4 8" id="KW-0547">Nucleotide-binding</keyword>
<dbReference type="PIRSF" id="PIRSF000726">
    <property type="entry name" value="Asp_kin"/>
    <property type="match status" value="1"/>
</dbReference>
<dbReference type="InterPro" id="IPR001048">
    <property type="entry name" value="Asp/Glu/Uridylate_kinase"/>
</dbReference>
<dbReference type="Pfam" id="PF00696">
    <property type="entry name" value="AA_kinase"/>
    <property type="match status" value="1"/>
</dbReference>
<dbReference type="InterPro" id="IPR018042">
    <property type="entry name" value="Aspartate_kinase_CS"/>
</dbReference>
<keyword evidence="6 8" id="KW-0067">ATP-binding</keyword>
<dbReference type="GO" id="GO:0009089">
    <property type="term" value="P:lysine biosynthetic process via diaminopimelate"/>
    <property type="evidence" value="ECO:0007669"/>
    <property type="project" value="UniProtKB-UniPathway"/>
</dbReference>
<name>A0A378I406_9GAMM</name>
<dbReference type="PROSITE" id="PS00324">
    <property type="entry name" value="ASPARTOKINASE"/>
    <property type="match status" value="1"/>
</dbReference>
<dbReference type="EMBL" id="UGNV01000001">
    <property type="protein sequence ID" value="STX29723.1"/>
    <property type="molecule type" value="Genomic_DNA"/>
</dbReference>
<dbReference type="GO" id="GO:0005829">
    <property type="term" value="C:cytosol"/>
    <property type="evidence" value="ECO:0007669"/>
    <property type="project" value="TreeGrafter"/>
</dbReference>
<dbReference type="PANTHER" id="PTHR21499:SF59">
    <property type="entry name" value="ASPARTOKINASE"/>
    <property type="match status" value="1"/>
</dbReference>
<evidence type="ECO:0000256" key="3">
    <source>
        <dbReference type="ARBA" id="ARBA00022679"/>
    </source>
</evidence>
<evidence type="ECO:0000259" key="11">
    <source>
        <dbReference type="Pfam" id="PF00696"/>
    </source>
</evidence>
<feature type="domain" description="Aspartate/glutamate/uridylate kinase" evidence="11">
    <location>
        <begin position="1"/>
        <end position="288"/>
    </location>
</feature>
<dbReference type="Proteomes" id="UP000254968">
    <property type="component" value="Unassembled WGS sequence"/>
</dbReference>
<keyword evidence="5 9" id="KW-0418">Kinase</keyword>
<evidence type="ECO:0000256" key="1">
    <source>
        <dbReference type="ARBA" id="ARBA00004766"/>
    </source>
</evidence>
<dbReference type="AlphaFoldDB" id="A0A378I406"/>
<evidence type="ECO:0000256" key="7">
    <source>
        <dbReference type="ARBA" id="ARBA00047872"/>
    </source>
</evidence>
<comment type="pathway">
    <text evidence="10">Amino-acid biosynthesis; L-methionine biosynthesis via de novo pathway; L-homoserine from L-aspartate: step 1/3.</text>
</comment>
<dbReference type="OrthoDB" id="9799110at2"/>
<dbReference type="GO" id="GO:0005524">
    <property type="term" value="F:ATP binding"/>
    <property type="evidence" value="ECO:0007669"/>
    <property type="project" value="UniProtKB-KW"/>
</dbReference>
<dbReference type="EC" id="2.7.2.4" evidence="9"/>
<dbReference type="SUPFAM" id="SSF53633">
    <property type="entry name" value="Carbamate kinase-like"/>
    <property type="match status" value="1"/>
</dbReference>
<reference evidence="13 14" key="1">
    <citation type="submission" date="2018-06" db="EMBL/GenBank/DDBJ databases">
        <authorList>
            <consortium name="Pathogen Informatics"/>
            <person name="Doyle S."/>
        </authorList>
    </citation>
    <scope>NUCLEOTIDE SEQUENCE [LARGE SCALE GENOMIC DNA]</scope>
    <source>
        <strain evidence="13 14">NCTC13315</strain>
    </source>
</reference>
<evidence type="ECO:0000313" key="14">
    <source>
        <dbReference type="Proteomes" id="UP000254968"/>
    </source>
</evidence>
<comment type="pathway">
    <text evidence="1 10">Amino-acid biosynthesis; L-lysine biosynthesis via DAP pathway; (S)-tetrahydrodipicolinate from L-aspartate: step 1/4.</text>
</comment>
<evidence type="ECO:0000256" key="4">
    <source>
        <dbReference type="ARBA" id="ARBA00022741"/>
    </source>
</evidence>
<dbReference type="Gene3D" id="3.40.1160.10">
    <property type="entry name" value="Acetylglutamate kinase-like"/>
    <property type="match status" value="1"/>
</dbReference>
<dbReference type="PANTHER" id="PTHR21499">
    <property type="entry name" value="ASPARTATE KINASE"/>
    <property type="match status" value="1"/>
</dbReference>
<dbReference type="GO" id="GO:0009088">
    <property type="term" value="P:threonine biosynthetic process"/>
    <property type="evidence" value="ECO:0007669"/>
    <property type="project" value="UniProtKB-UniPathway"/>
</dbReference>
<comment type="catalytic activity">
    <reaction evidence="7 9">
        <text>L-aspartate + ATP = 4-phospho-L-aspartate + ADP</text>
        <dbReference type="Rhea" id="RHEA:23776"/>
        <dbReference type="ChEBI" id="CHEBI:29991"/>
        <dbReference type="ChEBI" id="CHEBI:30616"/>
        <dbReference type="ChEBI" id="CHEBI:57535"/>
        <dbReference type="ChEBI" id="CHEBI:456216"/>
        <dbReference type="EC" id="2.7.2.4"/>
    </reaction>
</comment>
<dbReference type="UniPathway" id="UPA00050">
    <property type="reaction ID" value="UER00461"/>
</dbReference>
<dbReference type="GO" id="GO:0009090">
    <property type="term" value="P:homoserine biosynthetic process"/>
    <property type="evidence" value="ECO:0007669"/>
    <property type="project" value="TreeGrafter"/>
</dbReference>
<dbReference type="InterPro" id="IPR054352">
    <property type="entry name" value="ACT_Aspartokinase"/>
</dbReference>
<dbReference type="InterPro" id="IPR005260">
    <property type="entry name" value="Asp_kin_monofn"/>
</dbReference>
<organism evidence="13 14">
    <name type="scientific">Legionella beliardensis</name>
    <dbReference type="NCBI Taxonomy" id="91822"/>
    <lineage>
        <taxon>Bacteria</taxon>
        <taxon>Pseudomonadati</taxon>
        <taxon>Pseudomonadota</taxon>
        <taxon>Gammaproteobacteria</taxon>
        <taxon>Legionellales</taxon>
        <taxon>Legionellaceae</taxon>
        <taxon>Legionella</taxon>
    </lineage>
</organism>
<evidence type="ECO:0000256" key="6">
    <source>
        <dbReference type="ARBA" id="ARBA00022840"/>
    </source>
</evidence>
<feature type="binding site" evidence="8">
    <location>
        <begin position="267"/>
        <end position="268"/>
    </location>
    <ligand>
        <name>ATP</name>
        <dbReference type="ChEBI" id="CHEBI:30616"/>
    </ligand>
</feature>
<evidence type="ECO:0000313" key="13">
    <source>
        <dbReference type="EMBL" id="STX29723.1"/>
    </source>
</evidence>
<accession>A0A378I406</accession>
<protein>
    <recommendedName>
        <fullName evidence="9">Aspartokinase</fullName>
        <ecNumber evidence="9">2.7.2.4</ecNumber>
    </recommendedName>
</protein>
<feature type="binding site" evidence="8">
    <location>
        <position position="237"/>
    </location>
    <ligand>
        <name>ATP</name>
        <dbReference type="ChEBI" id="CHEBI:30616"/>
    </ligand>
</feature>
<dbReference type="RefSeq" id="WP_115303394.1">
    <property type="nucleotide sequence ID" value="NZ_CAAAHO010000002.1"/>
</dbReference>
<evidence type="ECO:0000256" key="8">
    <source>
        <dbReference type="PIRSR" id="PIRSR000726-1"/>
    </source>
</evidence>
<keyword evidence="14" id="KW-1185">Reference proteome</keyword>
<evidence type="ECO:0000256" key="9">
    <source>
        <dbReference type="RuleBase" id="RU003448"/>
    </source>
</evidence>
<dbReference type="SUPFAM" id="SSF55021">
    <property type="entry name" value="ACT-like"/>
    <property type="match status" value="2"/>
</dbReference>
<dbReference type="Gene3D" id="3.30.70.260">
    <property type="match status" value="2"/>
</dbReference>
<keyword evidence="10" id="KW-0028">Amino-acid biosynthesis</keyword>
<keyword evidence="3 9" id="KW-0808">Transferase</keyword>
<comment type="pathway">
    <text evidence="10">Amino-acid biosynthesis; L-threonine biosynthesis; L-threonine from L-aspartate: step 1/5.</text>
</comment>
<dbReference type="Pfam" id="PF22468">
    <property type="entry name" value="ACT_9"/>
    <property type="match status" value="1"/>
</dbReference>
<dbReference type="CDD" id="cd04892">
    <property type="entry name" value="ACT_AK-like_2"/>
    <property type="match status" value="1"/>
</dbReference>
<dbReference type="NCBIfam" id="TIGR00657">
    <property type="entry name" value="asp_kinases"/>
    <property type="match status" value="1"/>
</dbReference>
<dbReference type="InterPro" id="IPR036393">
    <property type="entry name" value="AceGlu_kinase-like_sf"/>
</dbReference>
<evidence type="ECO:0000259" key="12">
    <source>
        <dbReference type="Pfam" id="PF22468"/>
    </source>
</evidence>
<sequence>MVKILKFGGSSITTAERMKQAANIILNLRGEDQIILVVSALRNTTDKLLSCVSLAASGEDKYKEIYYYIARRHIETLEKLLDKPKDPAAYQALEQLLDDLDKILQSIKYLREQGPHALDLVASFGEQLSAIIFSAYLNQLKPACYVDARQFIKTDDRYTQAQILYEESSLAIRNYFENLFLRKGETVIPVVTGFIGMTETKHTTTLGRDGSNYTAATIGAALHARIIEIWSDVNGVYSADPKLIPTCVAHANLSYAEAEELSNFRVKVVRSAITPQVIAQTIPVLVKNTLQPEAQGTQISLHTKHYHIKNVSIIHELVLVTLSTAIAVQLNMARLTARLFHALTLANINFTLITQTSSNHDVCLCVNEVDIKKTQRVLEVEFLYELQNNLLTIKKIFNQSVIALIGDGIKQSLSAFGKVLIELAKKGIRLNGIAHGTAGCNISFIVNANQSHIALKTIHHSLFEEPR</sequence>
<evidence type="ECO:0000256" key="2">
    <source>
        <dbReference type="ARBA" id="ARBA00010122"/>
    </source>
</evidence>
<proteinExistence type="inferred from homology"/>
<dbReference type="InterPro" id="IPR001341">
    <property type="entry name" value="Asp_kinase"/>
</dbReference>
<dbReference type="UniPathway" id="UPA00051">
    <property type="reaction ID" value="UER00462"/>
</dbReference>
<comment type="similarity">
    <text evidence="2 9">Belongs to the aspartokinase family.</text>
</comment>
<evidence type="ECO:0000256" key="10">
    <source>
        <dbReference type="RuleBase" id="RU004249"/>
    </source>
</evidence>
<feature type="binding site" evidence="8">
    <location>
        <position position="126"/>
    </location>
    <ligand>
        <name>substrate</name>
    </ligand>
</feature>
<dbReference type="InterPro" id="IPR045865">
    <property type="entry name" value="ACT-like_dom_sf"/>
</dbReference>